<gene>
    <name evidence="2" type="primary">Cnig_chr_V.g17483</name>
    <name evidence="2" type="ORF">B9Z55_017483</name>
</gene>
<dbReference type="Proteomes" id="UP000230233">
    <property type="component" value="Chromosome V"/>
</dbReference>
<dbReference type="EMBL" id="PDUG01000005">
    <property type="protein sequence ID" value="PIC23979.1"/>
    <property type="molecule type" value="Genomic_DNA"/>
</dbReference>
<evidence type="ECO:0000313" key="3">
    <source>
        <dbReference type="Proteomes" id="UP000230233"/>
    </source>
</evidence>
<sequence>MSGPSEKPKRRATARQMYALLSASPDDSPFFATVFNKVVFNIVMFHQLHDRADRACFEYNCRQALDDTFEGRSRAKLSAARPSDQNFQEAFCAHLTEKYAPFASLSTKDQFLLLLATETEVPVFLENKINKIPGRRIHLSEDRKLNFIKLGDEIFHPSDINRRTLEKFFDSGVLGNDRASAQRQPQANNSPPPPPVDQTEPIVEIKKEVEQVEDEQDKQPDPFYVKPEPHAEFQSESQPKPTHAEKVNRSYRFTPYPTKNPQNQSTIQNDASRRLDQKRSIETKPNKPVPDKSEDIVTPVSVRSYTSSVLNQQEIPTVPPKYEKTTQRTLTKQVVQTCPDFSRTPLRRLQPTSQPGPSNVVGHYLSFYPKVKIAQGVGWRTSNDFAVQQLESLAPPVPVDRENREATRITFPVLHASASTSPVPTPAQRLASPPCPALIALLTAPAISPIPTPPPVSDTELPMEPTTMPSSNSPMLPKKVYPTCIRKRHLLETLRDVAQYANLTQLQKDVEKDLTKIGSEHMIDAEQVLTNLQAAIMNMGMFSKKGTEGSGLMKSSKAFMLMLHFAEQFDPLRHLTSDRKVEKAKEENMENVIDVEEVEHHLYNLRRIFAHVR</sequence>
<comment type="caution">
    <text evidence="2">The sequence shown here is derived from an EMBL/GenBank/DDBJ whole genome shotgun (WGS) entry which is preliminary data.</text>
</comment>
<feature type="region of interest" description="Disordered" evidence="1">
    <location>
        <begin position="178"/>
        <end position="294"/>
    </location>
</feature>
<evidence type="ECO:0000256" key="1">
    <source>
        <dbReference type="SAM" id="MobiDB-lite"/>
    </source>
</evidence>
<proteinExistence type="predicted"/>
<keyword evidence="3" id="KW-1185">Reference proteome</keyword>
<evidence type="ECO:0000313" key="2">
    <source>
        <dbReference type="EMBL" id="PIC23979.1"/>
    </source>
</evidence>
<name>A0A2G5T9X7_9PELO</name>
<organism evidence="2 3">
    <name type="scientific">Caenorhabditis nigoni</name>
    <dbReference type="NCBI Taxonomy" id="1611254"/>
    <lineage>
        <taxon>Eukaryota</taxon>
        <taxon>Metazoa</taxon>
        <taxon>Ecdysozoa</taxon>
        <taxon>Nematoda</taxon>
        <taxon>Chromadorea</taxon>
        <taxon>Rhabditida</taxon>
        <taxon>Rhabditina</taxon>
        <taxon>Rhabditomorpha</taxon>
        <taxon>Rhabditoidea</taxon>
        <taxon>Rhabditidae</taxon>
        <taxon>Peloderinae</taxon>
        <taxon>Caenorhabditis</taxon>
    </lineage>
</organism>
<protein>
    <submittedName>
        <fullName evidence="2">Uncharacterized protein</fullName>
    </submittedName>
</protein>
<dbReference type="AlphaFoldDB" id="A0A2G5T9X7"/>
<feature type="compositionally biased region" description="Polar residues" evidence="1">
    <location>
        <begin position="179"/>
        <end position="189"/>
    </location>
</feature>
<accession>A0A2G5T9X7</accession>
<reference evidence="3" key="1">
    <citation type="submission" date="2017-10" db="EMBL/GenBank/DDBJ databases">
        <title>Rapid genome shrinkage in a self-fertile nematode reveals novel sperm competition proteins.</title>
        <authorList>
            <person name="Yin D."/>
            <person name="Schwarz E.M."/>
            <person name="Thomas C.G."/>
            <person name="Felde R.L."/>
            <person name="Korf I.F."/>
            <person name="Cutter A.D."/>
            <person name="Schartner C.M."/>
            <person name="Ralston E.J."/>
            <person name="Meyer B.J."/>
            <person name="Haag E.S."/>
        </authorList>
    </citation>
    <scope>NUCLEOTIDE SEQUENCE [LARGE SCALE GENOMIC DNA]</scope>
    <source>
        <strain evidence="3">JU1422</strain>
    </source>
</reference>
<feature type="compositionally biased region" description="Basic and acidic residues" evidence="1">
    <location>
        <begin position="271"/>
        <end position="294"/>
    </location>
</feature>
<feature type="compositionally biased region" description="Polar residues" evidence="1">
    <location>
        <begin position="257"/>
        <end position="270"/>
    </location>
</feature>